<accession>X1MGH0</accession>
<reference evidence="2" key="1">
    <citation type="journal article" date="2014" name="Front. Microbiol.">
        <title>High frequency of phylogenetically diverse reductive dehalogenase-homologous genes in deep subseafloor sedimentary metagenomes.</title>
        <authorList>
            <person name="Kawai M."/>
            <person name="Futagami T."/>
            <person name="Toyoda A."/>
            <person name="Takaki Y."/>
            <person name="Nishi S."/>
            <person name="Hori S."/>
            <person name="Arai W."/>
            <person name="Tsubouchi T."/>
            <person name="Morono Y."/>
            <person name="Uchiyama I."/>
            <person name="Ito T."/>
            <person name="Fujiyama A."/>
            <person name="Inagaki F."/>
            <person name="Takami H."/>
        </authorList>
    </citation>
    <scope>NUCLEOTIDE SEQUENCE</scope>
    <source>
        <strain evidence="2">Expedition CK06-06</strain>
    </source>
</reference>
<feature type="region of interest" description="Disordered" evidence="1">
    <location>
        <begin position="26"/>
        <end position="45"/>
    </location>
</feature>
<dbReference type="EMBL" id="BARV01007866">
    <property type="protein sequence ID" value="GAI13800.1"/>
    <property type="molecule type" value="Genomic_DNA"/>
</dbReference>
<proteinExistence type="predicted"/>
<name>X1MGH0_9ZZZZ</name>
<evidence type="ECO:0000256" key="1">
    <source>
        <dbReference type="SAM" id="MobiDB-lite"/>
    </source>
</evidence>
<organism evidence="2">
    <name type="scientific">marine sediment metagenome</name>
    <dbReference type="NCBI Taxonomy" id="412755"/>
    <lineage>
        <taxon>unclassified sequences</taxon>
        <taxon>metagenomes</taxon>
        <taxon>ecological metagenomes</taxon>
    </lineage>
</organism>
<evidence type="ECO:0000313" key="2">
    <source>
        <dbReference type="EMBL" id="GAI13800.1"/>
    </source>
</evidence>
<dbReference type="InterPro" id="IPR005883">
    <property type="entry name" value="PilM"/>
</dbReference>
<evidence type="ECO:0008006" key="3">
    <source>
        <dbReference type="Google" id="ProtNLM"/>
    </source>
</evidence>
<comment type="caution">
    <text evidence="2">The sequence shown here is derived from an EMBL/GenBank/DDBJ whole genome shotgun (WGS) entry which is preliminary data.</text>
</comment>
<gene>
    <name evidence="2" type="ORF">S06H3_15947</name>
</gene>
<dbReference type="AlphaFoldDB" id="X1MGH0"/>
<sequence>VDISGAQTLRRTLRAERLAGAGSWGLTCDKTDGDNQTQQEQDGAPELALPQVRAEDSFGVDLGNSRPFDGIRQRLDTSTRQAVVDAVSAVAEELAKEISLCFRYYTVTFRGKRVERAVFAGGGAYEDILLNVLRRQLTVEIEVAQPLKGFDLMNVDFGGDRRGLLYEWAVAVGLSLKGLAPDRTIEDKAV</sequence>
<dbReference type="Pfam" id="PF11104">
    <property type="entry name" value="PilM_2"/>
    <property type="match status" value="1"/>
</dbReference>
<feature type="non-terminal residue" evidence="2">
    <location>
        <position position="1"/>
    </location>
</feature>
<dbReference type="Gene3D" id="3.30.420.40">
    <property type="match status" value="2"/>
</dbReference>
<protein>
    <recommendedName>
        <fullName evidence="3">SHS2 domain-containing protein</fullName>
    </recommendedName>
</protein>